<feature type="transmembrane region" description="Helical" evidence="1">
    <location>
        <begin position="12"/>
        <end position="30"/>
    </location>
</feature>
<dbReference type="Proteomes" id="UP000038802">
    <property type="component" value="Unassembled WGS sequence"/>
</dbReference>
<evidence type="ECO:0000313" key="8">
    <source>
        <dbReference type="Proteomes" id="UP000038802"/>
    </source>
</evidence>
<evidence type="ECO:0000313" key="5">
    <source>
        <dbReference type="EMBL" id="COW40526.1"/>
    </source>
</evidence>
<dbReference type="Proteomes" id="UP000044938">
    <property type="component" value="Unassembled WGS sequence"/>
</dbReference>
<evidence type="ECO:0000313" key="13">
    <source>
        <dbReference type="Proteomes" id="UP000048948"/>
    </source>
</evidence>
<dbReference type="EMBL" id="CHKL01000388">
    <property type="protein sequence ID" value="COW68524.1"/>
    <property type="molecule type" value="Genomic_DNA"/>
</dbReference>
<dbReference type="EMBL" id="CSAE01000505">
    <property type="protein sequence ID" value="COW40526.1"/>
    <property type="molecule type" value="Genomic_DNA"/>
</dbReference>
<evidence type="ECO:0000256" key="1">
    <source>
        <dbReference type="SAM" id="Phobius"/>
    </source>
</evidence>
<protein>
    <submittedName>
        <fullName evidence="5">Uncharacterized protein</fullName>
    </submittedName>
</protein>
<dbReference type="Proteomes" id="UP000046680">
    <property type="component" value="Unassembled WGS sequence"/>
</dbReference>
<evidence type="ECO:0000313" key="10">
    <source>
        <dbReference type="Proteomes" id="UP000046680"/>
    </source>
</evidence>
<dbReference type="EMBL" id="CFOE01000408">
    <property type="protein sequence ID" value="CFE41226.1"/>
    <property type="molecule type" value="Genomic_DNA"/>
</dbReference>
<evidence type="ECO:0000313" key="6">
    <source>
        <dbReference type="EMBL" id="COW48943.1"/>
    </source>
</evidence>
<gene>
    <name evidence="3" type="ORF">ERS007657_01741</name>
    <name evidence="2" type="ORF">ERS007681_02812</name>
    <name evidence="5" type="ORF">ERS007703_03588</name>
    <name evidence="6" type="ORF">ERS007720_02732</name>
    <name evidence="7" type="ORF">ERS007741_02944</name>
    <name evidence="4" type="ORF">ERS027646_04312</name>
</gene>
<dbReference type="Proteomes" id="UP000048948">
    <property type="component" value="Unassembled WGS sequence"/>
</dbReference>
<keyword evidence="1" id="KW-0472">Membrane</keyword>
<evidence type="ECO:0000313" key="12">
    <source>
        <dbReference type="Proteomes" id="UP000048600"/>
    </source>
</evidence>
<dbReference type="EMBL" id="CGCX01000580">
    <property type="protein sequence ID" value="CFR79371.1"/>
    <property type="molecule type" value="Genomic_DNA"/>
</dbReference>
<dbReference type="AlphaFoldDB" id="A0A0T9YP35"/>
<organism evidence="5 8">
    <name type="scientific">Mycobacterium tuberculosis</name>
    <dbReference type="NCBI Taxonomy" id="1773"/>
    <lineage>
        <taxon>Bacteria</taxon>
        <taxon>Bacillati</taxon>
        <taxon>Actinomycetota</taxon>
        <taxon>Actinomycetes</taxon>
        <taxon>Mycobacteriales</taxon>
        <taxon>Mycobacteriaceae</taxon>
        <taxon>Mycobacterium</taxon>
        <taxon>Mycobacterium tuberculosis complex</taxon>
    </lineage>
</organism>
<dbReference type="EMBL" id="CSAJ01000373">
    <property type="protein sequence ID" value="COW48943.1"/>
    <property type="molecule type" value="Genomic_DNA"/>
</dbReference>
<evidence type="ECO:0000313" key="11">
    <source>
        <dbReference type="Proteomes" id="UP000048289"/>
    </source>
</evidence>
<keyword evidence="1" id="KW-0812">Transmembrane</keyword>
<dbReference type="Proteomes" id="UP000048600">
    <property type="component" value="Unassembled WGS sequence"/>
</dbReference>
<evidence type="ECO:0000313" key="3">
    <source>
        <dbReference type="EMBL" id="CFR79371.1"/>
    </source>
</evidence>
<evidence type="ECO:0000313" key="7">
    <source>
        <dbReference type="EMBL" id="COW68524.1"/>
    </source>
</evidence>
<name>A0A0T9YP35_MYCTX</name>
<evidence type="ECO:0000313" key="2">
    <source>
        <dbReference type="EMBL" id="CFE41226.1"/>
    </source>
</evidence>
<reference evidence="8 9" key="1">
    <citation type="submission" date="2015-03" db="EMBL/GenBank/DDBJ databases">
        <authorList>
            <consortium name="Pathogen Informatics"/>
        </authorList>
    </citation>
    <scope>NUCLEOTIDE SEQUENCE [LARGE SCALE GENOMIC DNA]</scope>
    <source>
        <strain evidence="4 13">Bir 172</strain>
        <strain evidence="3 10">C09601061</strain>
        <strain evidence="2 11">G09901357</strain>
        <strain evidence="8">K00500041</strain>
        <strain evidence="6 9">M09401471</strain>
        <strain evidence="7 12">P00601463</strain>
    </source>
</reference>
<keyword evidence="1" id="KW-1133">Transmembrane helix</keyword>
<proteinExistence type="predicted"/>
<dbReference type="EMBL" id="CNGE01001274">
    <property type="protein sequence ID" value="CKT95060.1"/>
    <property type="molecule type" value="Genomic_DNA"/>
</dbReference>
<reference evidence="5" key="2">
    <citation type="submission" date="2015-03" db="EMBL/GenBank/DDBJ databases">
        <authorList>
            <person name="Murphy D."/>
        </authorList>
    </citation>
    <scope>NUCLEOTIDE SEQUENCE [LARGE SCALE GENOMIC DNA]</scope>
    <source>
        <strain evidence="5">K00500041</strain>
    </source>
</reference>
<evidence type="ECO:0000313" key="9">
    <source>
        <dbReference type="Proteomes" id="UP000044938"/>
    </source>
</evidence>
<dbReference type="Proteomes" id="UP000048289">
    <property type="component" value="Unassembled WGS sequence"/>
</dbReference>
<accession>A0A0T9YP35</accession>
<evidence type="ECO:0000313" key="4">
    <source>
        <dbReference type="EMBL" id="CKT95060.1"/>
    </source>
</evidence>
<sequence>MGEGTQAVLAPARGWAIFVSTMSAISSVIVHMPLPTWARPLNPAARPASTLWSS</sequence>